<dbReference type="Gene3D" id="1.10.510.10">
    <property type="entry name" value="Transferase(Phosphotransferase) domain 1"/>
    <property type="match status" value="1"/>
</dbReference>
<feature type="region of interest" description="Disordered" evidence="11">
    <location>
        <begin position="656"/>
        <end position="677"/>
    </location>
</feature>
<feature type="region of interest" description="Disordered" evidence="11">
    <location>
        <begin position="67"/>
        <end position="103"/>
    </location>
</feature>
<dbReference type="GO" id="GO:0004674">
    <property type="term" value="F:protein serine/threonine kinase activity"/>
    <property type="evidence" value="ECO:0007669"/>
    <property type="project" value="UniProtKB-KW"/>
</dbReference>
<evidence type="ECO:0000256" key="5">
    <source>
        <dbReference type="ARBA" id="ARBA00022741"/>
    </source>
</evidence>
<evidence type="ECO:0000259" key="12">
    <source>
        <dbReference type="PROSITE" id="PS50011"/>
    </source>
</evidence>
<dbReference type="InterPro" id="IPR017441">
    <property type="entry name" value="Protein_kinase_ATP_BS"/>
</dbReference>
<comment type="caution">
    <text evidence="13">The sequence shown here is derived from an EMBL/GenBank/DDBJ whole genome shotgun (WGS) entry which is preliminary data.</text>
</comment>
<dbReference type="Pfam" id="PF00069">
    <property type="entry name" value="Pkinase"/>
    <property type="match status" value="1"/>
</dbReference>
<dbReference type="PROSITE" id="PS50011">
    <property type="entry name" value="PROTEIN_KINASE_DOM"/>
    <property type="match status" value="1"/>
</dbReference>
<evidence type="ECO:0000256" key="11">
    <source>
        <dbReference type="SAM" id="MobiDB-lite"/>
    </source>
</evidence>
<evidence type="ECO:0000256" key="4">
    <source>
        <dbReference type="ARBA" id="ARBA00022679"/>
    </source>
</evidence>
<dbReference type="GO" id="GO:0005524">
    <property type="term" value="F:ATP binding"/>
    <property type="evidence" value="ECO:0007669"/>
    <property type="project" value="UniProtKB-UniRule"/>
</dbReference>
<feature type="compositionally biased region" description="Low complexity" evidence="11">
    <location>
        <begin position="784"/>
        <end position="797"/>
    </location>
</feature>
<feature type="compositionally biased region" description="Polar residues" evidence="11">
    <location>
        <begin position="94"/>
        <end position="103"/>
    </location>
</feature>
<dbReference type="PANTHER" id="PTHR44899">
    <property type="entry name" value="CAMK FAMILY PROTEIN KINASE"/>
    <property type="match status" value="1"/>
</dbReference>
<reference evidence="13 14" key="1">
    <citation type="journal article" date="2024" name="Nat. Commun.">
        <title>Phylogenomics reveals the evolutionary origins of lichenization in chlorophyte algae.</title>
        <authorList>
            <person name="Puginier C."/>
            <person name="Libourel C."/>
            <person name="Otte J."/>
            <person name="Skaloud P."/>
            <person name="Haon M."/>
            <person name="Grisel S."/>
            <person name="Petersen M."/>
            <person name="Berrin J.G."/>
            <person name="Delaux P.M."/>
            <person name="Dal Grande F."/>
            <person name="Keller J."/>
        </authorList>
    </citation>
    <scope>NUCLEOTIDE SEQUENCE [LARGE SCALE GENOMIC DNA]</scope>
    <source>
        <strain evidence="13 14">SAG 2036</strain>
    </source>
</reference>
<dbReference type="AlphaFoldDB" id="A0AAW1P4C0"/>
<keyword evidence="7 10" id="KW-0067">ATP-binding</keyword>
<evidence type="ECO:0000313" key="14">
    <source>
        <dbReference type="Proteomes" id="UP001465755"/>
    </source>
</evidence>
<feature type="region of interest" description="Disordered" evidence="11">
    <location>
        <begin position="121"/>
        <end position="147"/>
    </location>
</feature>
<protein>
    <recommendedName>
        <fullName evidence="2">non-specific serine/threonine protein kinase</fullName>
        <ecNumber evidence="2">2.7.11.1</ecNumber>
    </recommendedName>
</protein>
<dbReference type="SMART" id="SM00220">
    <property type="entry name" value="S_TKc"/>
    <property type="match status" value="1"/>
</dbReference>
<dbReference type="CDD" id="cd08215">
    <property type="entry name" value="STKc_Nek"/>
    <property type="match status" value="1"/>
</dbReference>
<comment type="similarity">
    <text evidence="1">Belongs to the protein kinase superfamily. NEK Ser/Thr protein kinase family. NIMA subfamily.</text>
</comment>
<feature type="region of interest" description="Disordered" evidence="11">
    <location>
        <begin position="778"/>
        <end position="798"/>
    </location>
</feature>
<dbReference type="InterPro" id="IPR051131">
    <property type="entry name" value="NEK_Ser/Thr_kinase_NIMA"/>
</dbReference>
<evidence type="ECO:0000256" key="7">
    <source>
        <dbReference type="ARBA" id="ARBA00022840"/>
    </source>
</evidence>
<dbReference type="PANTHER" id="PTHR44899:SF3">
    <property type="entry name" value="SERINE_THREONINE-PROTEIN KINASE NEK1"/>
    <property type="match status" value="1"/>
</dbReference>
<sequence>MSEAPGSPASDQIGPFLRPKSGRPRRLALSAPVSEEARAATRALLAKAFLDKASAFVDPTYQRDLVDDEYQESNGTSIPSYSAGRLEQLERDGSTSSLGESNLSKTSSFFDCASVRASHTSQRAGSLDLEGASVPSTPKGVHSREPSLGGAALVLPGCATSITRTRSLAGQQALAAQLEEEVVEEAAALAETMPPEGASSCADGNDADLSTLAGWQAIAAQIMEDGEAEAEQAVAEAAASSAAADLSDLNTLAGWQAIAAQMIQDGEEEGESGTTLAVTCRPRNVEERQQSSQTTPSMALEEFEADGPGMSFVPAASQSLSAKAALMSNQSSVQVHAAGNFHVIYRVEEKLGEGAFGAAFKVKRRKDGEMFVVKRMNEQCGNQQKQEEARNEVQMLAGLKHINIVRYYESFVDEKDRLLIIMELCEEGDLDTWVKAQRGRHLTEDEVMVKFVQICLGLLHVHSQGIIHRDIKANNIFVNSSGMLKLGDFGISKQSALPDGPALNRALSMVGTPYYMSPEMFKGRKYDQKTDVWAIGCMLFELCALRKAFDGRNQATIMLKVMSGYKDSISDHYSSELQQLVKALLETDPVRRPSVAEVLQLDFVRMHLQAYHDCMIGHVALTRRRSFVSSLAPHLPALATEALSVATEPELPFSTRVRSSVEPCTPGGSSRNSLDETANRLRREASAAALTLQRSQEFADAKVKLSAFKASEREKRKGKYRSNDGDLRSQGFVDMEALSLVHSSSVPAGTTLQRGGSGCIAEVASTLSSRIRRVSRAAKGSDLPVAPAPAAAGASSPEGFEQSWAYTPFSLRPAPVPTAVAGVLQDLKSTLQQPSRHLPSD</sequence>
<dbReference type="PROSITE" id="PS00108">
    <property type="entry name" value="PROTEIN_KINASE_ST"/>
    <property type="match status" value="1"/>
</dbReference>
<feature type="region of interest" description="Disordered" evidence="11">
    <location>
        <begin position="1"/>
        <end position="35"/>
    </location>
</feature>
<keyword evidence="14" id="KW-1185">Reference proteome</keyword>
<name>A0AAW1P4C0_9CHLO</name>
<evidence type="ECO:0000256" key="8">
    <source>
        <dbReference type="ARBA" id="ARBA00047899"/>
    </source>
</evidence>
<dbReference type="InterPro" id="IPR000719">
    <property type="entry name" value="Prot_kinase_dom"/>
</dbReference>
<dbReference type="InterPro" id="IPR008271">
    <property type="entry name" value="Ser/Thr_kinase_AS"/>
</dbReference>
<dbReference type="Proteomes" id="UP001465755">
    <property type="component" value="Unassembled WGS sequence"/>
</dbReference>
<evidence type="ECO:0000256" key="1">
    <source>
        <dbReference type="ARBA" id="ARBA00010886"/>
    </source>
</evidence>
<dbReference type="EC" id="2.7.11.1" evidence="2"/>
<dbReference type="FunFam" id="3.30.200.20:FF:000097">
    <property type="entry name" value="Probable serine/threonine-protein kinase nek1"/>
    <property type="match status" value="1"/>
</dbReference>
<feature type="domain" description="Protein kinase" evidence="12">
    <location>
        <begin position="345"/>
        <end position="604"/>
    </location>
</feature>
<organism evidence="13 14">
    <name type="scientific">Symbiochloris irregularis</name>
    <dbReference type="NCBI Taxonomy" id="706552"/>
    <lineage>
        <taxon>Eukaryota</taxon>
        <taxon>Viridiplantae</taxon>
        <taxon>Chlorophyta</taxon>
        <taxon>core chlorophytes</taxon>
        <taxon>Trebouxiophyceae</taxon>
        <taxon>Trebouxiales</taxon>
        <taxon>Trebouxiaceae</taxon>
        <taxon>Symbiochloris</taxon>
    </lineage>
</organism>
<evidence type="ECO:0000256" key="6">
    <source>
        <dbReference type="ARBA" id="ARBA00022777"/>
    </source>
</evidence>
<dbReference type="PROSITE" id="PS00107">
    <property type="entry name" value="PROTEIN_KINASE_ATP"/>
    <property type="match status" value="1"/>
</dbReference>
<dbReference type="SUPFAM" id="SSF56112">
    <property type="entry name" value="Protein kinase-like (PK-like)"/>
    <property type="match status" value="1"/>
</dbReference>
<comment type="catalytic activity">
    <reaction evidence="9">
        <text>L-seryl-[protein] + ATP = O-phospho-L-seryl-[protein] + ADP + H(+)</text>
        <dbReference type="Rhea" id="RHEA:17989"/>
        <dbReference type="Rhea" id="RHEA-COMP:9863"/>
        <dbReference type="Rhea" id="RHEA-COMP:11604"/>
        <dbReference type="ChEBI" id="CHEBI:15378"/>
        <dbReference type="ChEBI" id="CHEBI:29999"/>
        <dbReference type="ChEBI" id="CHEBI:30616"/>
        <dbReference type="ChEBI" id="CHEBI:83421"/>
        <dbReference type="ChEBI" id="CHEBI:456216"/>
        <dbReference type="EC" id="2.7.11.1"/>
    </reaction>
</comment>
<proteinExistence type="inferred from homology"/>
<evidence type="ECO:0000313" key="13">
    <source>
        <dbReference type="EMBL" id="KAK9805090.1"/>
    </source>
</evidence>
<dbReference type="InterPro" id="IPR011009">
    <property type="entry name" value="Kinase-like_dom_sf"/>
</dbReference>
<evidence type="ECO:0000256" key="10">
    <source>
        <dbReference type="PROSITE-ProRule" id="PRU10141"/>
    </source>
</evidence>
<evidence type="ECO:0000256" key="3">
    <source>
        <dbReference type="ARBA" id="ARBA00022527"/>
    </source>
</evidence>
<accession>A0AAW1P4C0</accession>
<keyword evidence="5 10" id="KW-0547">Nucleotide-binding</keyword>
<feature type="binding site" evidence="10">
    <location>
        <position position="374"/>
    </location>
    <ligand>
        <name>ATP</name>
        <dbReference type="ChEBI" id="CHEBI:30616"/>
    </ligand>
</feature>
<evidence type="ECO:0000256" key="9">
    <source>
        <dbReference type="ARBA" id="ARBA00048679"/>
    </source>
</evidence>
<keyword evidence="3" id="KW-0723">Serine/threonine-protein kinase</keyword>
<gene>
    <name evidence="13" type="ORF">WJX73_004295</name>
</gene>
<keyword evidence="4" id="KW-0808">Transferase</keyword>
<keyword evidence="6" id="KW-0418">Kinase</keyword>
<evidence type="ECO:0000256" key="2">
    <source>
        <dbReference type="ARBA" id="ARBA00012513"/>
    </source>
</evidence>
<dbReference type="EMBL" id="JALJOQ010000045">
    <property type="protein sequence ID" value="KAK9805090.1"/>
    <property type="molecule type" value="Genomic_DNA"/>
</dbReference>
<comment type="catalytic activity">
    <reaction evidence="8">
        <text>L-threonyl-[protein] + ATP = O-phospho-L-threonyl-[protein] + ADP + H(+)</text>
        <dbReference type="Rhea" id="RHEA:46608"/>
        <dbReference type="Rhea" id="RHEA-COMP:11060"/>
        <dbReference type="Rhea" id="RHEA-COMP:11605"/>
        <dbReference type="ChEBI" id="CHEBI:15378"/>
        <dbReference type="ChEBI" id="CHEBI:30013"/>
        <dbReference type="ChEBI" id="CHEBI:30616"/>
        <dbReference type="ChEBI" id="CHEBI:61977"/>
        <dbReference type="ChEBI" id="CHEBI:456216"/>
        <dbReference type="EC" id="2.7.11.1"/>
    </reaction>
</comment>